<accession>A0A4S8RP52</accession>
<dbReference type="Pfam" id="PF01548">
    <property type="entry name" value="DEDD_Tnp_IS110"/>
    <property type="match status" value="1"/>
</dbReference>
<dbReference type="GO" id="GO:0004803">
    <property type="term" value="F:transposase activity"/>
    <property type="evidence" value="ECO:0007669"/>
    <property type="project" value="InterPro"/>
</dbReference>
<name>A0A4S8RP52_9FLAO</name>
<dbReference type="GO" id="GO:0006313">
    <property type="term" value="P:DNA transposition"/>
    <property type="evidence" value="ECO:0007669"/>
    <property type="project" value="InterPro"/>
</dbReference>
<protein>
    <submittedName>
        <fullName evidence="3">IS110 family transposase</fullName>
    </submittedName>
</protein>
<dbReference type="GO" id="GO:0003677">
    <property type="term" value="F:DNA binding"/>
    <property type="evidence" value="ECO:0007669"/>
    <property type="project" value="InterPro"/>
</dbReference>
<dbReference type="Proteomes" id="UP000310406">
    <property type="component" value="Unassembled WGS sequence"/>
</dbReference>
<organism evidence="3 4">
    <name type="scientific">Flagellimonas alvinocaridis</name>
    <dbReference type="NCBI Taxonomy" id="2530200"/>
    <lineage>
        <taxon>Bacteria</taxon>
        <taxon>Pseudomonadati</taxon>
        <taxon>Bacteroidota</taxon>
        <taxon>Flavobacteriia</taxon>
        <taxon>Flavobacteriales</taxon>
        <taxon>Flavobacteriaceae</taxon>
        <taxon>Flagellimonas</taxon>
    </lineage>
</organism>
<dbReference type="InterPro" id="IPR003346">
    <property type="entry name" value="Transposase_20"/>
</dbReference>
<dbReference type="InterPro" id="IPR002525">
    <property type="entry name" value="Transp_IS110-like_N"/>
</dbReference>
<evidence type="ECO:0000259" key="2">
    <source>
        <dbReference type="Pfam" id="PF02371"/>
    </source>
</evidence>
<sequence length="329" mass="37620">MKNYKEAIGIDVSKKTLDVSCHLLGKHKVFTNDIRGYRSMLSWVGKEVKDSFFYCFENTGNYSLKLSCYLSRQGVDYVEENPLRIKRSLGLVREKTDKVDSRLIARYAWLCREELTVSEAKSLVYQELGRLLGLRDQMVRNRAGLLGTLKEMEHLLGSPSTDIGCISIKRAIASLDKQVKAIEARMDQILREDEELSGNYGLLLSLRGIGFVVACQLLYHTQNFRQFDSWRKFSSYCGLAPYDHQSGSSLRKRKQCHWIGDRKMKTLLSMAGISAIQHDPELRAYYKRKIAEGKPKMVALNNVRNKLLARAFSVVKRGTPYVVLQKFAA</sequence>
<evidence type="ECO:0000313" key="3">
    <source>
        <dbReference type="EMBL" id="THV56759.1"/>
    </source>
</evidence>
<dbReference type="AlphaFoldDB" id="A0A4S8RP52"/>
<dbReference type="PANTHER" id="PTHR33055:SF3">
    <property type="entry name" value="PUTATIVE TRANSPOSASE FOR IS117-RELATED"/>
    <property type="match status" value="1"/>
</dbReference>
<dbReference type="PANTHER" id="PTHR33055">
    <property type="entry name" value="TRANSPOSASE FOR INSERTION SEQUENCE ELEMENT IS1111A"/>
    <property type="match status" value="1"/>
</dbReference>
<dbReference type="NCBIfam" id="NF033542">
    <property type="entry name" value="transpos_IS110"/>
    <property type="match status" value="1"/>
</dbReference>
<feature type="domain" description="Transposase IS110-like N-terminal" evidence="1">
    <location>
        <begin position="8"/>
        <end position="146"/>
    </location>
</feature>
<proteinExistence type="predicted"/>
<evidence type="ECO:0000259" key="1">
    <source>
        <dbReference type="Pfam" id="PF01548"/>
    </source>
</evidence>
<dbReference type="OrthoDB" id="964423at2"/>
<evidence type="ECO:0000313" key="4">
    <source>
        <dbReference type="Proteomes" id="UP000310406"/>
    </source>
</evidence>
<dbReference type="InterPro" id="IPR047650">
    <property type="entry name" value="Transpos_IS110"/>
</dbReference>
<comment type="caution">
    <text evidence="3">The sequence shown here is derived from an EMBL/GenBank/DDBJ whole genome shotgun (WGS) entry which is preliminary data.</text>
</comment>
<dbReference type="EMBL" id="SNTZ01000031">
    <property type="protein sequence ID" value="THV56759.1"/>
    <property type="molecule type" value="Genomic_DNA"/>
</dbReference>
<gene>
    <name evidence="3" type="ORF">EZV76_16785</name>
</gene>
<dbReference type="RefSeq" id="WP_136567684.1">
    <property type="nucleotide sequence ID" value="NZ_SNTZ01000031.1"/>
</dbReference>
<feature type="domain" description="Transposase IS116/IS110/IS902 C-terminal" evidence="2">
    <location>
        <begin position="202"/>
        <end position="287"/>
    </location>
</feature>
<dbReference type="Pfam" id="PF02371">
    <property type="entry name" value="Transposase_20"/>
    <property type="match status" value="1"/>
</dbReference>
<keyword evidence="4" id="KW-1185">Reference proteome</keyword>
<reference evidence="3 4" key="1">
    <citation type="submission" date="2019-03" db="EMBL/GenBank/DDBJ databases">
        <title>Muricauda SCR12 sp.nov, a marine bacterium isolated from Pacific Ocean:the Okinawa trough.</title>
        <authorList>
            <person name="Liu L."/>
        </authorList>
    </citation>
    <scope>NUCLEOTIDE SEQUENCE [LARGE SCALE GENOMIC DNA]</scope>
    <source>
        <strain evidence="3 4">SCR12</strain>
    </source>
</reference>